<dbReference type="InterPro" id="IPR022409">
    <property type="entry name" value="PKD/Chitinase_dom"/>
</dbReference>
<gene>
    <name evidence="3" type="ORF">DT23_06130</name>
</gene>
<dbReference type="SUPFAM" id="SSF49899">
    <property type="entry name" value="Concanavalin A-like lectins/glucanases"/>
    <property type="match status" value="1"/>
</dbReference>
<dbReference type="InterPro" id="IPR012334">
    <property type="entry name" value="Pectin_lyas_fold"/>
</dbReference>
<evidence type="ECO:0000313" key="3">
    <source>
        <dbReference type="EMBL" id="KEO55547.1"/>
    </source>
</evidence>
<sequence>MRHEMHSFGLIARVFQRGALGCVMAMALTAPAQARDWSVDGAAALSNVIGQLAPGDVVALEPGDYPALSLSKLAGDEDKPITFRSSDAAHPARIERMDLREVSHLVFDDLLFDYDYAPDDKANLRPFQVFTARDVTIKNSVFDGDLAPPTAGSPEHNPLPTAFGLALRASADLHIENNEFRRFFRGLVVSDCVDISVTGNDIHDMRMDGMNFAQVERVTITGNHIHDFLRAALLADHADMIQFWTAGTTRPSRDILIADNIFNSGMGLFTQSILMRNELVDRGKAGDEMFYRNVTIRDNVIVNAHLHGITLGQTDHVEITNNTLIHNAFSQGVEVDPKLWIPQIRVARDARNVVIEKNVVGEIAGPVGQTDWSVKDNLLIQDISPSRPNFYDTLFVAARTGLPDDLRNFDYLPGGALAGAGIGAPQLDGLARKATLQPVMRIGATPEGGKELLFDAAKTVLPAGVDPAKVTYDWQIGKADKIAGSRVPFTFERPGNYRITLTAMLPDGQSRSAQGQIVVRDSRVLTFDPEIGRIVSHVGAEPKVLSTIAVSPGALEFGAGGGAIDVPAKMITPFFGSNTFKLSMRLRAMGDYKSAGEVVRIHQSLIIRATGRGTFTVEFWPANGHRLFLRTKRIPLFDGKWHDVSFEYDAAKSHFEVHGDGALIGQGSVSGETRPIEYWGLSLGNPFGERDSFHGEVETLGLDATGPAVVGTL</sequence>
<feature type="chain" id="PRO_5001697349" description="PKD domain-containing protein" evidence="1">
    <location>
        <begin position="35"/>
        <end position="713"/>
    </location>
</feature>
<evidence type="ECO:0000313" key="4">
    <source>
        <dbReference type="Proteomes" id="UP000027471"/>
    </source>
</evidence>
<comment type="caution">
    <text evidence="3">The sequence shown here is derived from an EMBL/GenBank/DDBJ whole genome shotgun (WGS) entry which is preliminary data.</text>
</comment>
<dbReference type="STRING" id="1353528.DT23_06130"/>
<evidence type="ECO:0000256" key="1">
    <source>
        <dbReference type="SAM" id="SignalP"/>
    </source>
</evidence>
<dbReference type="InterPro" id="IPR039448">
    <property type="entry name" value="Beta_helix"/>
</dbReference>
<reference evidence="3 4" key="1">
    <citation type="journal article" date="2015" name="Antonie Van Leeuwenhoek">
        <title>Thioclava indica sp. nov., isolated from surface seawater of the Indian Ocean.</title>
        <authorList>
            <person name="Liu Y."/>
            <person name="Lai Q."/>
            <person name="Du J."/>
            <person name="Xu H."/>
            <person name="Jiang L."/>
            <person name="Shao Z."/>
        </authorList>
    </citation>
    <scope>NUCLEOTIDE SEQUENCE [LARGE SCALE GENOMIC DNA]</scope>
    <source>
        <strain evidence="3 4">DT23-4</strain>
    </source>
</reference>
<dbReference type="OrthoDB" id="3938151at2"/>
<dbReference type="InterPro" id="IPR013783">
    <property type="entry name" value="Ig-like_fold"/>
</dbReference>
<proteinExistence type="predicted"/>
<protein>
    <recommendedName>
        <fullName evidence="2">PKD domain-containing protein</fullName>
    </recommendedName>
</protein>
<evidence type="ECO:0000259" key="2">
    <source>
        <dbReference type="PROSITE" id="PS50093"/>
    </source>
</evidence>
<dbReference type="InterPro" id="IPR013320">
    <property type="entry name" value="ConA-like_dom_sf"/>
</dbReference>
<dbReference type="RefSeq" id="WP_038132245.1">
    <property type="nucleotide sequence ID" value="NZ_AUNB01000051.1"/>
</dbReference>
<name>A0A074K1T6_9RHOB</name>
<dbReference type="InterPro" id="IPR000601">
    <property type="entry name" value="PKD_dom"/>
</dbReference>
<dbReference type="InterPro" id="IPR006626">
    <property type="entry name" value="PbH1"/>
</dbReference>
<feature type="domain" description="PKD" evidence="2">
    <location>
        <begin position="466"/>
        <end position="519"/>
    </location>
</feature>
<dbReference type="SUPFAM" id="SSF51126">
    <property type="entry name" value="Pectin lyase-like"/>
    <property type="match status" value="1"/>
</dbReference>
<dbReference type="Gene3D" id="2.160.20.10">
    <property type="entry name" value="Single-stranded right-handed beta-helix, Pectin lyase-like"/>
    <property type="match status" value="1"/>
</dbReference>
<dbReference type="InterPro" id="IPR011050">
    <property type="entry name" value="Pectin_lyase_fold/virulence"/>
</dbReference>
<dbReference type="InterPro" id="IPR035986">
    <property type="entry name" value="PKD_dom_sf"/>
</dbReference>
<dbReference type="eggNOG" id="COG2982">
    <property type="taxonomic scope" value="Bacteria"/>
</dbReference>
<feature type="signal peptide" evidence="1">
    <location>
        <begin position="1"/>
        <end position="34"/>
    </location>
</feature>
<dbReference type="SMART" id="SM00710">
    <property type="entry name" value="PbH1"/>
    <property type="match status" value="7"/>
</dbReference>
<organism evidence="3 4">
    <name type="scientific">Thioclava indica</name>
    <dbReference type="NCBI Taxonomy" id="1353528"/>
    <lineage>
        <taxon>Bacteria</taxon>
        <taxon>Pseudomonadati</taxon>
        <taxon>Pseudomonadota</taxon>
        <taxon>Alphaproteobacteria</taxon>
        <taxon>Rhodobacterales</taxon>
        <taxon>Paracoccaceae</taxon>
        <taxon>Thioclava</taxon>
    </lineage>
</organism>
<dbReference type="EMBL" id="AUNB01000051">
    <property type="protein sequence ID" value="KEO55547.1"/>
    <property type="molecule type" value="Genomic_DNA"/>
</dbReference>
<accession>A0A074K1T6</accession>
<dbReference type="SUPFAM" id="SSF49299">
    <property type="entry name" value="PKD domain"/>
    <property type="match status" value="1"/>
</dbReference>
<dbReference type="Pfam" id="PF13229">
    <property type="entry name" value="Beta_helix"/>
    <property type="match status" value="1"/>
</dbReference>
<dbReference type="Gene3D" id="2.60.40.10">
    <property type="entry name" value="Immunoglobulins"/>
    <property type="match status" value="1"/>
</dbReference>
<dbReference type="PROSITE" id="PS50093">
    <property type="entry name" value="PKD"/>
    <property type="match status" value="1"/>
</dbReference>
<dbReference type="CDD" id="cd00146">
    <property type="entry name" value="PKD"/>
    <property type="match status" value="1"/>
</dbReference>
<dbReference type="AlphaFoldDB" id="A0A074K1T6"/>
<keyword evidence="1" id="KW-0732">Signal</keyword>
<keyword evidence="4" id="KW-1185">Reference proteome</keyword>
<dbReference type="SMART" id="SM00089">
    <property type="entry name" value="PKD"/>
    <property type="match status" value="1"/>
</dbReference>
<dbReference type="Proteomes" id="UP000027471">
    <property type="component" value="Unassembled WGS sequence"/>
</dbReference>